<evidence type="ECO:0000256" key="3">
    <source>
        <dbReference type="SAM" id="SignalP"/>
    </source>
</evidence>
<keyword evidence="6" id="KW-1185">Reference proteome</keyword>
<dbReference type="GO" id="GO:0051082">
    <property type="term" value="F:unfolded protein binding"/>
    <property type="evidence" value="ECO:0007669"/>
    <property type="project" value="TreeGrafter"/>
</dbReference>
<dbReference type="InterPro" id="IPR002068">
    <property type="entry name" value="A-crystallin/Hsp20_dom"/>
</dbReference>
<name>A0A3Q3VVX2_MOLML</name>
<dbReference type="PROSITE" id="PS01031">
    <property type="entry name" value="SHSP"/>
    <property type="match status" value="1"/>
</dbReference>
<feature type="signal peptide" evidence="3">
    <location>
        <begin position="1"/>
        <end position="24"/>
    </location>
</feature>
<dbReference type="PANTHER" id="PTHR45640">
    <property type="entry name" value="HEAT SHOCK PROTEIN HSP-12.2-RELATED"/>
    <property type="match status" value="1"/>
</dbReference>
<protein>
    <recommendedName>
        <fullName evidence="4">SHSP domain-containing protein</fullName>
    </recommendedName>
</protein>
<sequence length="228" mass="25850">CQITPVNSCWLWWMWSQLFNQDVGLPPLLPVTGRSMCPAPLIVPYISGSMCHPGQKIIKEQYRWRVSLDLAHFSPSEISLSVGYGFLEVRGKHEEKPDEYGFIARCFTRKYRLPAETDVTKMASMLSADGILTVEAPVPETSVPAVTCIPIKVITSGKFIYISIKKEQNKESEAEKQLRETAQRNSSVSTWRSCKTADIFLYDSCCNTVKCFDFFFFYRACDGMILAV</sequence>
<dbReference type="GO" id="GO:0009408">
    <property type="term" value="P:response to heat"/>
    <property type="evidence" value="ECO:0007669"/>
    <property type="project" value="TreeGrafter"/>
</dbReference>
<feature type="chain" id="PRO_5018728142" description="SHSP domain-containing protein" evidence="3">
    <location>
        <begin position="25"/>
        <end position="228"/>
    </location>
</feature>
<dbReference type="PANTHER" id="PTHR45640:SF7">
    <property type="entry name" value="HEAT SHOCK PROTEIN BETA-1"/>
    <property type="match status" value="1"/>
</dbReference>
<dbReference type="InterPro" id="IPR008978">
    <property type="entry name" value="HSP20-like_chaperone"/>
</dbReference>
<keyword evidence="3" id="KW-0732">Signal</keyword>
<dbReference type="STRING" id="94237.ENSMMOP00000000289"/>
<feature type="domain" description="SHSP" evidence="4">
    <location>
        <begin position="46"/>
        <end position="154"/>
    </location>
</feature>
<proteinExistence type="inferred from homology"/>
<evidence type="ECO:0000256" key="2">
    <source>
        <dbReference type="RuleBase" id="RU003616"/>
    </source>
</evidence>
<dbReference type="InterPro" id="IPR001436">
    <property type="entry name" value="Alpha-crystallin/sHSP_animal"/>
</dbReference>
<evidence type="ECO:0000259" key="4">
    <source>
        <dbReference type="PROSITE" id="PS01031"/>
    </source>
</evidence>
<dbReference type="GO" id="GO:0005634">
    <property type="term" value="C:nucleus"/>
    <property type="evidence" value="ECO:0007669"/>
    <property type="project" value="TreeGrafter"/>
</dbReference>
<evidence type="ECO:0000256" key="1">
    <source>
        <dbReference type="PROSITE-ProRule" id="PRU00285"/>
    </source>
</evidence>
<dbReference type="GO" id="GO:0005737">
    <property type="term" value="C:cytoplasm"/>
    <property type="evidence" value="ECO:0007669"/>
    <property type="project" value="TreeGrafter"/>
</dbReference>
<dbReference type="GO" id="GO:0043066">
    <property type="term" value="P:negative regulation of apoptotic process"/>
    <property type="evidence" value="ECO:0007669"/>
    <property type="project" value="TreeGrafter"/>
</dbReference>
<dbReference type="SUPFAM" id="SSF49764">
    <property type="entry name" value="HSP20-like chaperones"/>
    <property type="match status" value="1"/>
</dbReference>
<dbReference type="Gene3D" id="2.60.40.790">
    <property type="match status" value="1"/>
</dbReference>
<dbReference type="Ensembl" id="ENSMMOT00000000293.1">
    <property type="protein sequence ID" value="ENSMMOP00000000289.1"/>
    <property type="gene ID" value="ENSMMOG00000000233.1"/>
</dbReference>
<dbReference type="GO" id="GO:0042026">
    <property type="term" value="P:protein refolding"/>
    <property type="evidence" value="ECO:0007669"/>
    <property type="project" value="TreeGrafter"/>
</dbReference>
<organism evidence="5 6">
    <name type="scientific">Mola mola</name>
    <name type="common">Ocean sunfish</name>
    <name type="synonym">Tetraodon mola</name>
    <dbReference type="NCBI Taxonomy" id="94237"/>
    <lineage>
        <taxon>Eukaryota</taxon>
        <taxon>Metazoa</taxon>
        <taxon>Chordata</taxon>
        <taxon>Craniata</taxon>
        <taxon>Vertebrata</taxon>
        <taxon>Euteleostomi</taxon>
        <taxon>Actinopterygii</taxon>
        <taxon>Neopterygii</taxon>
        <taxon>Teleostei</taxon>
        <taxon>Neoteleostei</taxon>
        <taxon>Acanthomorphata</taxon>
        <taxon>Eupercaria</taxon>
        <taxon>Tetraodontiformes</taxon>
        <taxon>Molidae</taxon>
        <taxon>Mola</taxon>
    </lineage>
</organism>
<dbReference type="Proteomes" id="UP000261620">
    <property type="component" value="Unplaced"/>
</dbReference>
<comment type="similarity">
    <text evidence="1 2">Belongs to the small heat shock protein (HSP20) family.</text>
</comment>
<reference evidence="5" key="1">
    <citation type="submission" date="2025-08" db="UniProtKB">
        <authorList>
            <consortium name="Ensembl"/>
        </authorList>
    </citation>
    <scope>IDENTIFICATION</scope>
</reference>
<dbReference type="Pfam" id="PF00011">
    <property type="entry name" value="HSP20"/>
    <property type="match status" value="1"/>
</dbReference>
<accession>A0A3Q3VVX2</accession>
<dbReference type="AlphaFoldDB" id="A0A3Q3VVX2"/>
<reference evidence="5" key="2">
    <citation type="submission" date="2025-09" db="UniProtKB">
        <authorList>
            <consortium name="Ensembl"/>
        </authorList>
    </citation>
    <scope>IDENTIFICATION</scope>
</reference>
<evidence type="ECO:0000313" key="6">
    <source>
        <dbReference type="Proteomes" id="UP000261620"/>
    </source>
</evidence>
<dbReference type="PRINTS" id="PR00299">
    <property type="entry name" value="ACRYSTALLIN"/>
</dbReference>
<evidence type="ECO:0000313" key="5">
    <source>
        <dbReference type="Ensembl" id="ENSMMOP00000000289.1"/>
    </source>
</evidence>